<evidence type="ECO:0000256" key="5">
    <source>
        <dbReference type="ARBA" id="ARBA00022692"/>
    </source>
</evidence>
<organism evidence="10 11">
    <name type="scientific">Terriglobus roseus</name>
    <dbReference type="NCBI Taxonomy" id="392734"/>
    <lineage>
        <taxon>Bacteria</taxon>
        <taxon>Pseudomonadati</taxon>
        <taxon>Acidobacteriota</taxon>
        <taxon>Terriglobia</taxon>
        <taxon>Terriglobales</taxon>
        <taxon>Acidobacteriaceae</taxon>
        <taxon>Terriglobus</taxon>
    </lineage>
</organism>
<dbReference type="OrthoDB" id="109915at2"/>
<reference evidence="10 11" key="1">
    <citation type="submission" date="2016-10" db="EMBL/GenBank/DDBJ databases">
        <authorList>
            <person name="de Groot N.N."/>
        </authorList>
    </citation>
    <scope>NUCLEOTIDE SEQUENCE [LARGE SCALE GENOMIC DNA]</scope>
    <source>
        <strain evidence="10 11">GAS232</strain>
    </source>
</reference>
<keyword evidence="3 10" id="KW-0328">Glycosyltransferase</keyword>
<evidence type="ECO:0000256" key="4">
    <source>
        <dbReference type="ARBA" id="ARBA00022679"/>
    </source>
</evidence>
<proteinExistence type="predicted"/>
<feature type="transmembrane region" description="Helical" evidence="8">
    <location>
        <begin position="444"/>
        <end position="462"/>
    </location>
</feature>
<comment type="subcellular location">
    <subcellularLocation>
        <location evidence="1">Cell membrane</location>
        <topology evidence="1">Multi-pass membrane protein</topology>
    </subcellularLocation>
</comment>
<evidence type="ECO:0000256" key="3">
    <source>
        <dbReference type="ARBA" id="ARBA00022676"/>
    </source>
</evidence>
<dbReference type="GO" id="GO:0016763">
    <property type="term" value="F:pentosyltransferase activity"/>
    <property type="evidence" value="ECO:0007669"/>
    <property type="project" value="TreeGrafter"/>
</dbReference>
<evidence type="ECO:0000256" key="2">
    <source>
        <dbReference type="ARBA" id="ARBA00022475"/>
    </source>
</evidence>
<dbReference type="GO" id="GO:0009103">
    <property type="term" value="P:lipopolysaccharide biosynthetic process"/>
    <property type="evidence" value="ECO:0007669"/>
    <property type="project" value="UniProtKB-ARBA"/>
</dbReference>
<dbReference type="PANTHER" id="PTHR33908">
    <property type="entry name" value="MANNOSYLTRANSFERASE YKCB-RELATED"/>
    <property type="match status" value="1"/>
</dbReference>
<feature type="transmembrane region" description="Helical" evidence="8">
    <location>
        <begin position="102"/>
        <end position="125"/>
    </location>
</feature>
<dbReference type="EMBL" id="LT629690">
    <property type="protein sequence ID" value="SDF31710.1"/>
    <property type="molecule type" value="Genomic_DNA"/>
</dbReference>
<keyword evidence="7 8" id="KW-0472">Membrane</keyword>
<evidence type="ECO:0000256" key="6">
    <source>
        <dbReference type="ARBA" id="ARBA00022989"/>
    </source>
</evidence>
<protein>
    <submittedName>
        <fullName evidence="10">Dolichyl-phosphate-mannose-protein mannosyltransferase</fullName>
    </submittedName>
</protein>
<dbReference type="Proteomes" id="UP000182427">
    <property type="component" value="Chromosome I"/>
</dbReference>
<feature type="transmembrane region" description="Helical" evidence="8">
    <location>
        <begin position="77"/>
        <end position="96"/>
    </location>
</feature>
<evidence type="ECO:0000313" key="11">
    <source>
        <dbReference type="Proteomes" id="UP000182427"/>
    </source>
</evidence>
<dbReference type="RefSeq" id="WP_083345039.1">
    <property type="nucleotide sequence ID" value="NZ_LT629690.1"/>
</dbReference>
<feature type="transmembrane region" description="Helical" evidence="8">
    <location>
        <begin position="387"/>
        <end position="407"/>
    </location>
</feature>
<gene>
    <name evidence="10" type="ORF">SAMN05444167_2044</name>
</gene>
<feature type="transmembrane region" description="Helical" evidence="8">
    <location>
        <begin position="132"/>
        <end position="152"/>
    </location>
</feature>
<keyword evidence="5 8" id="KW-0812">Transmembrane</keyword>
<keyword evidence="6 8" id="KW-1133">Transmembrane helix</keyword>
<accession>A0A1G7K3N4</accession>
<keyword evidence="4 10" id="KW-0808">Transferase</keyword>
<dbReference type="InterPro" id="IPR038731">
    <property type="entry name" value="RgtA/B/C-like"/>
</dbReference>
<dbReference type="PANTHER" id="PTHR33908:SF11">
    <property type="entry name" value="MEMBRANE PROTEIN"/>
    <property type="match status" value="1"/>
</dbReference>
<keyword evidence="2" id="KW-1003">Cell membrane</keyword>
<dbReference type="Pfam" id="PF13231">
    <property type="entry name" value="PMT_2"/>
    <property type="match status" value="1"/>
</dbReference>
<feature type="transmembrane region" description="Helical" evidence="8">
    <location>
        <begin position="419"/>
        <end position="438"/>
    </location>
</feature>
<feature type="domain" description="Glycosyltransferase RgtA/B/C/D-like" evidence="9">
    <location>
        <begin position="103"/>
        <end position="241"/>
    </location>
</feature>
<dbReference type="GO" id="GO:0005886">
    <property type="term" value="C:plasma membrane"/>
    <property type="evidence" value="ECO:0007669"/>
    <property type="project" value="UniProtKB-SubCell"/>
</dbReference>
<name>A0A1G7K3N4_9BACT</name>
<evidence type="ECO:0000256" key="7">
    <source>
        <dbReference type="ARBA" id="ARBA00023136"/>
    </source>
</evidence>
<feature type="transmembrane region" description="Helical" evidence="8">
    <location>
        <begin position="158"/>
        <end position="176"/>
    </location>
</feature>
<feature type="transmembrane region" description="Helical" evidence="8">
    <location>
        <begin position="224"/>
        <end position="243"/>
    </location>
</feature>
<dbReference type="AlphaFoldDB" id="A0A1G7K3N4"/>
<evidence type="ECO:0000256" key="8">
    <source>
        <dbReference type="SAM" id="Phobius"/>
    </source>
</evidence>
<evidence type="ECO:0000259" key="9">
    <source>
        <dbReference type="Pfam" id="PF13231"/>
    </source>
</evidence>
<evidence type="ECO:0000256" key="1">
    <source>
        <dbReference type="ARBA" id="ARBA00004651"/>
    </source>
</evidence>
<keyword evidence="11" id="KW-1185">Reference proteome</keyword>
<feature type="transmembrane region" description="Helical" evidence="8">
    <location>
        <begin position="183"/>
        <end position="212"/>
    </location>
</feature>
<sequence>MHAALIGNPDKQRHRGLIAALLLLCGFLLRLYFLQKQAFLAADSVLYQDIALNWLHHHIYGLTEAGQIRATLIRLPGYPAILATLWWLFDPLLHAAPGTLRSFLPVLWLQIAADLVTCCMVGLIARRIGGTTCGLAALALACLCPFTANYAVVPLTETFTLFFLTLAFYLLQRWLADRRTLWILPLAFALSCSVLLRPDQGLLAVAIVPILLIGNGNETLRKRLQPAILCVALTILPFVPWTVRNYRTFHVFQPIAPKQATDPGEPAPIHFERWFRTWGADFTSTQDAYWNYPEDPINAADLPERAFDTPLQRRQTERLLQQAGYEGKLNPEVEAGFETLAQERIAAHPLRYYVLLPLARLVNMLFHPRTEMLPVAERWWQFSKHPAQTIFALAYGALNLAYFFAAIAGFRFALKRERLLVLSMAGYIALRCLLLLTLDNPEQRYTLEFFPLLIVFAACFWMNPGQPPKGSSADGP</sequence>
<evidence type="ECO:0000313" key="10">
    <source>
        <dbReference type="EMBL" id="SDF31710.1"/>
    </source>
</evidence>
<feature type="transmembrane region" description="Helical" evidence="8">
    <location>
        <begin position="16"/>
        <end position="33"/>
    </location>
</feature>
<dbReference type="InterPro" id="IPR050297">
    <property type="entry name" value="LipidA_mod_glycosyltrf_83"/>
</dbReference>